<reference evidence="4" key="1">
    <citation type="submission" date="2016-11" db="UniProtKB">
        <authorList>
            <consortium name="WormBaseParasite"/>
        </authorList>
    </citation>
    <scope>IDENTIFICATION</scope>
</reference>
<keyword evidence="2" id="KW-0472">Membrane</keyword>
<evidence type="ECO:0000256" key="2">
    <source>
        <dbReference type="SAM" id="Phobius"/>
    </source>
</evidence>
<evidence type="ECO:0000313" key="4">
    <source>
        <dbReference type="WBParaSite" id="maker-uti_cns_0002302-snap-gene-0.11-mRNA-1"/>
    </source>
</evidence>
<evidence type="ECO:0000313" key="3">
    <source>
        <dbReference type="Proteomes" id="UP000095280"/>
    </source>
</evidence>
<dbReference type="AlphaFoldDB" id="A0A1I8GLW9"/>
<keyword evidence="2" id="KW-1133">Transmembrane helix</keyword>
<protein>
    <submittedName>
        <fullName evidence="4">Uncharacterized protein</fullName>
    </submittedName>
</protein>
<evidence type="ECO:0000256" key="1">
    <source>
        <dbReference type="SAM" id="MobiDB-lite"/>
    </source>
</evidence>
<dbReference type="WBParaSite" id="maker-uti_cns_0002302-snap-gene-0.11-mRNA-1">
    <property type="protein sequence ID" value="maker-uti_cns_0002302-snap-gene-0.11-mRNA-1"/>
    <property type="gene ID" value="maker-uti_cns_0002302-snap-gene-0.11"/>
</dbReference>
<proteinExistence type="predicted"/>
<feature type="compositionally biased region" description="Polar residues" evidence="1">
    <location>
        <begin position="359"/>
        <end position="368"/>
    </location>
</feature>
<accession>A0A1I8GLW9</accession>
<keyword evidence="2" id="KW-0812">Transmembrane</keyword>
<keyword evidence="3" id="KW-1185">Reference proteome</keyword>
<feature type="transmembrane region" description="Helical" evidence="2">
    <location>
        <begin position="235"/>
        <end position="260"/>
    </location>
</feature>
<dbReference type="Proteomes" id="UP000095280">
    <property type="component" value="Unplaced"/>
</dbReference>
<organism evidence="3 4">
    <name type="scientific">Macrostomum lignano</name>
    <dbReference type="NCBI Taxonomy" id="282301"/>
    <lineage>
        <taxon>Eukaryota</taxon>
        <taxon>Metazoa</taxon>
        <taxon>Spiralia</taxon>
        <taxon>Lophotrochozoa</taxon>
        <taxon>Platyhelminthes</taxon>
        <taxon>Rhabditophora</taxon>
        <taxon>Macrostomorpha</taxon>
        <taxon>Macrostomida</taxon>
        <taxon>Macrostomidae</taxon>
        <taxon>Macrostomum</taxon>
    </lineage>
</organism>
<name>A0A1I8GLW9_9PLAT</name>
<sequence>VSKNYDLEFLPFYLQSLLIRATIRPEILQFSDNNCPSNKAIIDSVNSFVRLELLREQPTIADLHLALLCIEPDILLSLLGHPNLSAIACSAINSAFVRLSETSITVSDNRLSLNLPESLAWLRGDLVIATVAKQLRAILASPLPQCVRILHRLESLADSRSAGLSLLLQSLFEHFGAYEICTIKPFTNSPKTTLYVRCRDYCCRGDNSSSSSSNYCCSDCSLSVRNSGSCAPEQLWRYVLYIGFGICGAVVLCYLLTYLVKNCKGSLKRNCNCCWQRSSRVRDPTVAMTSSSAWIGNARPRALRRVRRISAGVANRGIDTDVELGGGETDSCYGNEEPWLSAWGPQPSLHAPPPPAYTRESQSQQPDSSDVREDRPPPTYSAVTAANGDEVEEAVGSTAEPPPAYSACAEPAATAGSENSS</sequence>
<feature type="region of interest" description="Disordered" evidence="1">
    <location>
        <begin position="343"/>
        <end position="421"/>
    </location>
</feature>